<dbReference type="InterPro" id="IPR050302">
    <property type="entry name" value="Rab_GAP_TBC_domain"/>
</dbReference>
<dbReference type="InterPro" id="IPR000195">
    <property type="entry name" value="Rab-GAP-TBC_dom"/>
</dbReference>
<dbReference type="PROSITE" id="PS50086">
    <property type="entry name" value="TBC_RABGAP"/>
    <property type="match status" value="1"/>
</dbReference>
<dbReference type="AlphaFoldDB" id="A0A8S1N9I2"/>
<proteinExistence type="predicted"/>
<evidence type="ECO:0000256" key="2">
    <source>
        <dbReference type="ARBA" id="ARBA00023054"/>
    </source>
</evidence>
<evidence type="ECO:0000313" key="4">
    <source>
        <dbReference type="EMBL" id="CAD8086916.1"/>
    </source>
</evidence>
<dbReference type="PANTHER" id="PTHR47219">
    <property type="entry name" value="RAB GTPASE-ACTIVATING PROTEIN 1-LIKE"/>
    <property type="match status" value="1"/>
</dbReference>
<dbReference type="FunFam" id="1.10.10.750:FF:000003">
    <property type="entry name" value="GTPase activating protein (Evi5)"/>
    <property type="match status" value="1"/>
</dbReference>
<keyword evidence="2" id="KW-0175">Coiled coil</keyword>
<gene>
    <name evidence="4" type="ORF">PPRIM_AZ9-3.1.T0770160</name>
</gene>
<evidence type="ECO:0000313" key="5">
    <source>
        <dbReference type="Proteomes" id="UP000688137"/>
    </source>
</evidence>
<sequence length="320" mass="37974">MNPENRDHYGFPKQNIQTPSKEEMLKINARIEKWRKMIPKIPQLMSNNDSKLKSRLRKGIPEGIRILIWPCLAEIDQMKIQAKRTYKELIESQEISPHDSQITLDVMRTFQSNDLIKMDTITSQSLFTVLRAISLTFQDMGYCQGLNYLAASFLLLMNDELVYWHLYSLLTKYGCIDTYINPTNTLKYFYALDILIKQFLPDLHAKFTKLNIVPFYYAAEWFITLFSSILPMQIFLRVTDIFWYEHHKTTFRASLAILKIRKEEILTAKTMEQVITILKDQKFFNNFDPDKFIKIAMKDFIFSKKDLRKYYDQFAATQKK</sequence>
<dbReference type="SMART" id="SM00164">
    <property type="entry name" value="TBC"/>
    <property type="match status" value="1"/>
</dbReference>
<protein>
    <recommendedName>
        <fullName evidence="3">Rab-GAP TBC domain-containing protein</fullName>
    </recommendedName>
</protein>
<evidence type="ECO:0000259" key="3">
    <source>
        <dbReference type="PROSITE" id="PS50086"/>
    </source>
</evidence>
<reference evidence="4" key="1">
    <citation type="submission" date="2021-01" db="EMBL/GenBank/DDBJ databases">
        <authorList>
            <consortium name="Genoscope - CEA"/>
            <person name="William W."/>
        </authorList>
    </citation>
    <scope>NUCLEOTIDE SEQUENCE</scope>
</reference>
<keyword evidence="1" id="KW-0343">GTPase activation</keyword>
<dbReference type="OMA" id="YVFNFYP"/>
<feature type="domain" description="Rab-GAP TBC" evidence="3">
    <location>
        <begin position="59"/>
        <end position="246"/>
    </location>
</feature>
<dbReference type="FunFam" id="1.10.8.270:FF:000085">
    <property type="entry name" value="Uncharacterized protein"/>
    <property type="match status" value="1"/>
</dbReference>
<organism evidence="4 5">
    <name type="scientific">Paramecium primaurelia</name>
    <dbReference type="NCBI Taxonomy" id="5886"/>
    <lineage>
        <taxon>Eukaryota</taxon>
        <taxon>Sar</taxon>
        <taxon>Alveolata</taxon>
        <taxon>Ciliophora</taxon>
        <taxon>Intramacronucleata</taxon>
        <taxon>Oligohymenophorea</taxon>
        <taxon>Peniculida</taxon>
        <taxon>Parameciidae</taxon>
        <taxon>Paramecium</taxon>
    </lineage>
</organism>
<accession>A0A8S1N9I2</accession>
<dbReference type="GO" id="GO:0031267">
    <property type="term" value="F:small GTPase binding"/>
    <property type="evidence" value="ECO:0007669"/>
    <property type="project" value="TreeGrafter"/>
</dbReference>
<name>A0A8S1N9I2_PARPR</name>
<dbReference type="PANTHER" id="PTHR47219:SF9">
    <property type="entry name" value="GTPASE ACTIVATING PROTEIN AND CENTROSOME-ASSOCIATED, ISOFORM B"/>
    <property type="match status" value="1"/>
</dbReference>
<comment type="caution">
    <text evidence="4">The sequence shown here is derived from an EMBL/GenBank/DDBJ whole genome shotgun (WGS) entry which is preliminary data.</text>
</comment>
<evidence type="ECO:0000256" key="1">
    <source>
        <dbReference type="ARBA" id="ARBA00022468"/>
    </source>
</evidence>
<dbReference type="Proteomes" id="UP000688137">
    <property type="component" value="Unassembled WGS sequence"/>
</dbReference>
<keyword evidence="5" id="KW-1185">Reference proteome</keyword>
<dbReference type="Pfam" id="PF00566">
    <property type="entry name" value="RabGAP-TBC"/>
    <property type="match status" value="1"/>
</dbReference>
<dbReference type="EMBL" id="CAJJDM010000080">
    <property type="protein sequence ID" value="CAD8086916.1"/>
    <property type="molecule type" value="Genomic_DNA"/>
</dbReference>
<dbReference type="GO" id="GO:0005096">
    <property type="term" value="F:GTPase activator activity"/>
    <property type="evidence" value="ECO:0007669"/>
    <property type="project" value="UniProtKB-KW"/>
</dbReference>